<evidence type="ECO:0000256" key="2">
    <source>
        <dbReference type="SAM" id="MobiDB-lite"/>
    </source>
</evidence>
<evidence type="ECO:0000313" key="5">
    <source>
        <dbReference type="Proteomes" id="UP000232609"/>
    </source>
</evidence>
<feature type="region of interest" description="Disordered" evidence="2">
    <location>
        <begin position="1"/>
        <end position="21"/>
    </location>
</feature>
<dbReference type="GO" id="GO:0016787">
    <property type="term" value="F:hydrolase activity"/>
    <property type="evidence" value="ECO:0007669"/>
    <property type="project" value="UniProtKB-KW"/>
</dbReference>
<keyword evidence="1" id="KW-0378">Hydrolase</keyword>
<evidence type="ECO:0000313" key="4">
    <source>
        <dbReference type="EMBL" id="AUD81633.1"/>
    </source>
</evidence>
<dbReference type="EMBL" id="CP021392">
    <property type="protein sequence ID" value="AUD81633.1"/>
    <property type="molecule type" value="Genomic_DNA"/>
</dbReference>
<dbReference type="SUPFAM" id="SSF53474">
    <property type="entry name" value="alpha/beta-Hydrolases"/>
    <property type="match status" value="1"/>
</dbReference>
<feature type="domain" description="BD-FAE-like" evidence="3">
    <location>
        <begin position="75"/>
        <end position="201"/>
    </location>
</feature>
<dbReference type="AlphaFoldDB" id="A0AAN1IBL4"/>
<dbReference type="InterPro" id="IPR049492">
    <property type="entry name" value="BD-FAE-like_dom"/>
</dbReference>
<dbReference type="InterPro" id="IPR050300">
    <property type="entry name" value="GDXG_lipolytic_enzyme"/>
</dbReference>
<feature type="compositionally biased region" description="Basic residues" evidence="2">
    <location>
        <begin position="11"/>
        <end position="21"/>
    </location>
</feature>
<dbReference type="Pfam" id="PF20434">
    <property type="entry name" value="BD-FAE"/>
    <property type="match status" value="1"/>
</dbReference>
<reference evidence="4 5" key="1">
    <citation type="submission" date="2017-05" db="EMBL/GenBank/DDBJ databases">
        <title>Comparative genomics and methylome analysis of the gut commensal Bifidobacterium breve.</title>
        <authorList>
            <person name="Bottacini F."/>
            <person name="Morrissey R."/>
            <person name="Roberts R.J."/>
            <person name="James K."/>
            <person name="van Breen J."/>
            <person name="Egan M."/>
            <person name="Lambert J."/>
            <person name="van Limpt K."/>
            <person name="Stanton C."/>
            <person name="Knol J."/>
            <person name="O' Connell Motherway M."/>
            <person name="van Sinderen D."/>
        </authorList>
    </citation>
    <scope>NUCLEOTIDE SEQUENCE [LARGE SCALE GENOMIC DNA]</scope>
    <source>
        <strain evidence="4 5">NRBB51</strain>
    </source>
</reference>
<organism evidence="4 5">
    <name type="scientific">Bifidobacterium breve</name>
    <dbReference type="NCBI Taxonomy" id="1685"/>
    <lineage>
        <taxon>Bacteria</taxon>
        <taxon>Bacillati</taxon>
        <taxon>Actinomycetota</taxon>
        <taxon>Actinomycetes</taxon>
        <taxon>Bifidobacteriales</taxon>
        <taxon>Bifidobacteriaceae</taxon>
        <taxon>Bifidobacterium</taxon>
    </lineage>
</organism>
<evidence type="ECO:0000259" key="3">
    <source>
        <dbReference type="Pfam" id="PF20434"/>
    </source>
</evidence>
<evidence type="ECO:0000256" key="1">
    <source>
        <dbReference type="ARBA" id="ARBA00022801"/>
    </source>
</evidence>
<sequence>MSVESPPKIGRNTRHGRRSRKTWKVFPRTFTTSSCKCASTAAQLTATACPITGQTMISTNSPTSRTSTMGPAHQLDIYIPHDAIMLAVHNLPVYIDVHGGGFVYGYKELNRNFCIALARRGFAVISISYRVYPQADFLGQLQDVNAAIGWLQNHADEYPIDPNRMGITGDSAGGCLSLYTLAIQSDPELLDQEKLGFKQTNLRFGALVSGKFNLSEYVDDTPIIDGNEPDLLRILAKPLFGRFIDAAECSKIYSLRNLTGKLPPLFLTTSSDDFIQYESLALADALARNHVDFELHDIRPAKGEALGHIFPVGLPWLEESEYVLDRLKTFTYEVM</sequence>
<dbReference type="Proteomes" id="UP000232609">
    <property type="component" value="Chromosome"/>
</dbReference>
<protein>
    <submittedName>
        <fullName evidence="4">Lipase</fullName>
    </submittedName>
</protein>
<name>A0AAN1IBL4_BIFBR</name>
<dbReference type="Gene3D" id="3.40.50.1820">
    <property type="entry name" value="alpha/beta hydrolase"/>
    <property type="match status" value="1"/>
</dbReference>
<dbReference type="InterPro" id="IPR029058">
    <property type="entry name" value="AB_hydrolase_fold"/>
</dbReference>
<dbReference type="PANTHER" id="PTHR48081">
    <property type="entry name" value="AB HYDROLASE SUPERFAMILY PROTEIN C4A8.06C"/>
    <property type="match status" value="1"/>
</dbReference>
<accession>A0AAN1IBL4</accession>
<gene>
    <name evidence="4" type="ORF">NRBB51_1549</name>
</gene>
<proteinExistence type="predicted"/>